<evidence type="ECO:0000313" key="1">
    <source>
        <dbReference type="EMBL" id="ORZ29918.1"/>
    </source>
</evidence>
<accession>A0A1Y2H5S3</accession>
<gene>
    <name evidence="1" type="ORF">BCR44DRAFT_373483</name>
</gene>
<proteinExistence type="predicted"/>
<feature type="non-terminal residue" evidence="1">
    <location>
        <position position="150"/>
    </location>
</feature>
<organism evidence="1 2">
    <name type="scientific">Catenaria anguillulae PL171</name>
    <dbReference type="NCBI Taxonomy" id="765915"/>
    <lineage>
        <taxon>Eukaryota</taxon>
        <taxon>Fungi</taxon>
        <taxon>Fungi incertae sedis</taxon>
        <taxon>Blastocladiomycota</taxon>
        <taxon>Blastocladiomycetes</taxon>
        <taxon>Blastocladiales</taxon>
        <taxon>Catenariaceae</taxon>
        <taxon>Catenaria</taxon>
    </lineage>
</organism>
<keyword evidence="2" id="KW-1185">Reference proteome</keyword>
<name>A0A1Y2H5S3_9FUNG</name>
<sequence length="150" mass="15964">MTFRIRIDFRLLPFLDNPPLSPVITPHRPWTRWRPSLNRNPARSLSIAGLGLLLSAMFVPAAASAPVPSPHAAPASHTLFPRATTVAPATTSPLTPTAIPLLRTTPNPIMDSNAPMTIADPPPSSVADAQPVNDGMKSSGDAFAFRWDAG</sequence>
<dbReference type="EMBL" id="MCFL01000120">
    <property type="protein sequence ID" value="ORZ29918.1"/>
    <property type="molecule type" value="Genomic_DNA"/>
</dbReference>
<reference evidence="1 2" key="1">
    <citation type="submission" date="2016-07" db="EMBL/GenBank/DDBJ databases">
        <title>Pervasive Adenine N6-methylation of Active Genes in Fungi.</title>
        <authorList>
            <consortium name="DOE Joint Genome Institute"/>
            <person name="Mondo S.J."/>
            <person name="Dannebaum R.O."/>
            <person name="Kuo R.C."/>
            <person name="Labutti K."/>
            <person name="Haridas S."/>
            <person name="Kuo A."/>
            <person name="Salamov A."/>
            <person name="Ahrendt S.R."/>
            <person name="Lipzen A."/>
            <person name="Sullivan W."/>
            <person name="Andreopoulos W.B."/>
            <person name="Clum A."/>
            <person name="Lindquist E."/>
            <person name="Daum C."/>
            <person name="Ramamoorthy G.K."/>
            <person name="Gryganskyi A."/>
            <person name="Culley D."/>
            <person name="Magnuson J.K."/>
            <person name="James T.Y."/>
            <person name="O'Malley M.A."/>
            <person name="Stajich J.E."/>
            <person name="Spatafora J.W."/>
            <person name="Visel A."/>
            <person name="Grigoriev I.V."/>
        </authorList>
    </citation>
    <scope>NUCLEOTIDE SEQUENCE [LARGE SCALE GENOMIC DNA]</scope>
    <source>
        <strain evidence="1 2">PL171</strain>
    </source>
</reference>
<dbReference type="Proteomes" id="UP000193411">
    <property type="component" value="Unassembled WGS sequence"/>
</dbReference>
<protein>
    <submittedName>
        <fullName evidence="1">Uncharacterized protein</fullName>
    </submittedName>
</protein>
<dbReference type="AlphaFoldDB" id="A0A1Y2H5S3"/>
<evidence type="ECO:0000313" key="2">
    <source>
        <dbReference type="Proteomes" id="UP000193411"/>
    </source>
</evidence>
<comment type="caution">
    <text evidence="1">The sequence shown here is derived from an EMBL/GenBank/DDBJ whole genome shotgun (WGS) entry which is preliminary data.</text>
</comment>